<dbReference type="InterPro" id="IPR010920">
    <property type="entry name" value="LSM_dom_sf"/>
</dbReference>
<dbReference type="InterPro" id="IPR006685">
    <property type="entry name" value="MscS_channel_2nd"/>
</dbReference>
<feature type="transmembrane region" description="Helical" evidence="8">
    <location>
        <begin position="596"/>
        <end position="619"/>
    </location>
</feature>
<evidence type="ECO:0000256" key="4">
    <source>
        <dbReference type="ARBA" id="ARBA00022692"/>
    </source>
</evidence>
<evidence type="ECO:0000256" key="2">
    <source>
        <dbReference type="ARBA" id="ARBA00008017"/>
    </source>
</evidence>
<dbReference type="RefSeq" id="WP_200671006.1">
    <property type="nucleotide sequence ID" value="NZ_JACWCW010000031.1"/>
</dbReference>
<feature type="domain" description="Mechanosensitive ion channel MscS" evidence="10">
    <location>
        <begin position="690"/>
        <end position="754"/>
    </location>
</feature>
<dbReference type="InterPro" id="IPR006686">
    <property type="entry name" value="MscS_channel_CS"/>
</dbReference>
<dbReference type="PANTHER" id="PTHR30347:SF1">
    <property type="entry name" value="MECHANOSENSITIVE CHANNEL MSCK"/>
    <property type="match status" value="1"/>
</dbReference>
<reference evidence="13 14" key="1">
    <citation type="journal article" date="2023" name="PLoS ONE">
        <title>Complete genome assembly of Hawai'i environmental nontuberculous mycobacteria reveals unexpected co-isolation with methylobacteria.</title>
        <authorList>
            <person name="Hendrix J."/>
            <person name="Epperson L.E."/>
            <person name="Tong E.I."/>
            <person name="Chan Y.L."/>
            <person name="Hasan N.A."/>
            <person name="Dawrs S.N."/>
            <person name="Norton G.J."/>
            <person name="Virdi R."/>
            <person name="Crooks J.L."/>
            <person name="Chan E.D."/>
            <person name="Honda J.R."/>
            <person name="Strong M."/>
        </authorList>
    </citation>
    <scope>NUCLEOTIDE SEQUENCE [LARGE SCALE GENOMIC DNA]</scope>
    <source>
        <strain evidence="13 14">NJH_HI01</strain>
    </source>
</reference>
<feature type="signal peptide" evidence="9">
    <location>
        <begin position="1"/>
        <end position="27"/>
    </location>
</feature>
<evidence type="ECO:0000256" key="6">
    <source>
        <dbReference type="ARBA" id="ARBA00023136"/>
    </source>
</evidence>
<feature type="compositionally biased region" description="Basic and acidic residues" evidence="7">
    <location>
        <begin position="891"/>
        <end position="910"/>
    </location>
</feature>
<feature type="compositionally biased region" description="Low complexity" evidence="7">
    <location>
        <begin position="79"/>
        <end position="96"/>
    </location>
</feature>
<organism evidence="13 14">
    <name type="scientific">Methylorubrum rhodesianum</name>
    <dbReference type="NCBI Taxonomy" id="29427"/>
    <lineage>
        <taxon>Bacteria</taxon>
        <taxon>Pseudomonadati</taxon>
        <taxon>Pseudomonadota</taxon>
        <taxon>Alphaproteobacteria</taxon>
        <taxon>Hyphomicrobiales</taxon>
        <taxon>Methylobacteriaceae</taxon>
        <taxon>Methylorubrum</taxon>
    </lineage>
</organism>
<keyword evidence="3" id="KW-1003">Cell membrane</keyword>
<dbReference type="Pfam" id="PF12607">
    <property type="entry name" value="DUF3772"/>
    <property type="match status" value="1"/>
</dbReference>
<evidence type="ECO:0000256" key="1">
    <source>
        <dbReference type="ARBA" id="ARBA00004651"/>
    </source>
</evidence>
<keyword evidence="6 8" id="KW-0472">Membrane</keyword>
<feature type="transmembrane region" description="Helical" evidence="8">
    <location>
        <begin position="673"/>
        <end position="702"/>
    </location>
</feature>
<feature type="transmembrane region" description="Helical" evidence="8">
    <location>
        <begin position="552"/>
        <end position="576"/>
    </location>
</feature>
<dbReference type="SUPFAM" id="SSF50182">
    <property type="entry name" value="Sm-like ribonucleoproteins"/>
    <property type="match status" value="1"/>
</dbReference>
<dbReference type="PANTHER" id="PTHR30347">
    <property type="entry name" value="POTASSIUM CHANNEL RELATED"/>
    <property type="match status" value="1"/>
</dbReference>
<keyword evidence="4 8" id="KW-0812">Transmembrane</keyword>
<feature type="transmembrane region" description="Helical" evidence="8">
    <location>
        <begin position="388"/>
        <end position="407"/>
    </location>
</feature>
<dbReference type="SUPFAM" id="SSF82861">
    <property type="entry name" value="Mechanosensitive channel protein MscS (YggB), transmembrane region"/>
    <property type="match status" value="1"/>
</dbReference>
<sequence length="925" mass="97816">MLRRCLLTRFRHRIVGTALIATLTATAVLPNPAVGQGSPPAAQAPAAQAPAAQAPAAQAPAAKQPTAAPTPANNPPAPANGQAAPAAKPAAPKAPTSEALQTLRDRLDTIKADLEAREKAITGPNVGAGDLTRARDGLDPLADRLRSIIDLLGPRLEAARERLAQIGPKPKEGEESEEVARERAEREQAVNDIDGTQRLAKSLLVQSDQIVDQISNRRRAAFTRGLFERSSSLLTPDLWMRVGADIPRDISSLKSGFDDTVSLFRRNGNLWNLLVLGLALGLSVALYFGRRNIAPALGRRDINVTNPSRRAKLLGAWRVLLLGTLPALAGSYAVYYALDVTELLPARFLPVASTILGGIAFIAFVEATADALLAVNKPAWRPAPVSDAAAWRITALAVSIAVVITVSKSTEALNSAIYAALPISIATRGIGAISAALLLAIGLHRFADTAEKEEECFGPYVGTETSSNIGGPLRLLGWVAVAVIAVAPLVGYVAFSAFVVDQLIWSASILVLLWLLIVSADVLIGGSLCEDTRIATTLQANTGLRKRSLNQIAVLATGFSRVLLIAVAALLALAPWGLDSTDIFSSIRTAFFGFKVGDVTISLSAIAFGVGILVLGVFITRGVQRWLENTYLPATDLDAGLRNSISTVAGYVGFLLALALAFSYLGLSLEKLTIVAGALSVGIGFGLQSIVNNFVSGLLLLWERPIRVGDQVLIGDSEGIVRRISVRSTEIQTFDRSAVIVPNSNLISGIVKNRVRGDRTGRVIISVNVLRSKDPVAAAEMMVACAKAHPDVLKEPAPRVVFKKIGDPFLEFELIAMVVDVNLGQKVQSDLNFSVFKALADAEFIPPMGPASSFITVQGLEPVRDALGQIAHAVGSPAAQVIAPPAPPRSQSEERAADDTPSSDSKEAPRRPTGASQDVSLRRHG</sequence>
<feature type="transmembrane region" description="Helical" evidence="8">
    <location>
        <begin position="475"/>
        <end position="498"/>
    </location>
</feature>
<dbReference type="SUPFAM" id="SSF82689">
    <property type="entry name" value="Mechanosensitive channel protein MscS (YggB), C-terminal domain"/>
    <property type="match status" value="1"/>
</dbReference>
<feature type="transmembrane region" description="Helical" evidence="8">
    <location>
        <begin position="648"/>
        <end position="667"/>
    </location>
</feature>
<feature type="region of interest" description="Disordered" evidence="7">
    <location>
        <begin position="878"/>
        <end position="925"/>
    </location>
</feature>
<keyword evidence="14" id="KW-1185">Reference proteome</keyword>
<evidence type="ECO:0000313" key="13">
    <source>
        <dbReference type="EMBL" id="MEN3231617.1"/>
    </source>
</evidence>
<feature type="domain" description="DUF3772" evidence="11">
    <location>
        <begin position="198"/>
        <end position="258"/>
    </location>
</feature>
<dbReference type="InterPro" id="IPR023408">
    <property type="entry name" value="MscS_beta-dom_sf"/>
</dbReference>
<dbReference type="InterPro" id="IPR049278">
    <property type="entry name" value="MS_channel_C"/>
</dbReference>
<dbReference type="Pfam" id="PF21082">
    <property type="entry name" value="MS_channel_3rd"/>
    <property type="match status" value="1"/>
</dbReference>
<evidence type="ECO:0000256" key="7">
    <source>
        <dbReference type="SAM" id="MobiDB-lite"/>
    </source>
</evidence>
<evidence type="ECO:0000259" key="12">
    <source>
        <dbReference type="Pfam" id="PF21082"/>
    </source>
</evidence>
<dbReference type="EMBL" id="JAQYXL010000001">
    <property type="protein sequence ID" value="MEN3231617.1"/>
    <property type="molecule type" value="Genomic_DNA"/>
</dbReference>
<dbReference type="InterPro" id="IPR011014">
    <property type="entry name" value="MscS_channel_TM-2"/>
</dbReference>
<proteinExistence type="inferred from homology"/>
<evidence type="ECO:0000259" key="10">
    <source>
        <dbReference type="Pfam" id="PF00924"/>
    </source>
</evidence>
<evidence type="ECO:0000313" key="14">
    <source>
        <dbReference type="Proteomes" id="UP001404845"/>
    </source>
</evidence>
<feature type="transmembrane region" description="Helical" evidence="8">
    <location>
        <begin position="504"/>
        <end position="524"/>
    </location>
</feature>
<dbReference type="Proteomes" id="UP001404845">
    <property type="component" value="Unassembled WGS sequence"/>
</dbReference>
<feature type="region of interest" description="Disordered" evidence="7">
    <location>
        <begin position="35"/>
        <end position="98"/>
    </location>
</feature>
<feature type="domain" description="Mechanosensitive ion channel MscS C-terminal" evidence="12">
    <location>
        <begin position="764"/>
        <end position="841"/>
    </location>
</feature>
<dbReference type="Gene3D" id="2.30.30.60">
    <property type="match status" value="1"/>
</dbReference>
<name>A0ABU9ZJL3_9HYPH</name>
<keyword evidence="5 8" id="KW-1133">Transmembrane helix</keyword>
<dbReference type="InterPro" id="IPR011066">
    <property type="entry name" value="MscS_channel_C_sf"/>
</dbReference>
<dbReference type="InterPro" id="IPR052702">
    <property type="entry name" value="MscS-like_channel"/>
</dbReference>
<evidence type="ECO:0000256" key="5">
    <source>
        <dbReference type="ARBA" id="ARBA00022989"/>
    </source>
</evidence>
<comment type="caution">
    <text evidence="13">The sequence shown here is derived from an EMBL/GenBank/DDBJ whole genome shotgun (WGS) entry which is preliminary data.</text>
</comment>
<feature type="region of interest" description="Disordered" evidence="7">
    <location>
        <begin position="163"/>
        <end position="188"/>
    </location>
</feature>
<feature type="chain" id="PRO_5046592302" evidence="9">
    <location>
        <begin position="28"/>
        <end position="925"/>
    </location>
</feature>
<evidence type="ECO:0000256" key="8">
    <source>
        <dbReference type="SAM" id="Phobius"/>
    </source>
</evidence>
<evidence type="ECO:0000256" key="3">
    <source>
        <dbReference type="ARBA" id="ARBA00022475"/>
    </source>
</evidence>
<evidence type="ECO:0000259" key="11">
    <source>
        <dbReference type="Pfam" id="PF12607"/>
    </source>
</evidence>
<dbReference type="Gene3D" id="1.10.287.1260">
    <property type="match status" value="1"/>
</dbReference>
<dbReference type="Pfam" id="PF00924">
    <property type="entry name" value="MS_channel_2nd"/>
    <property type="match status" value="1"/>
</dbReference>
<feature type="transmembrane region" description="Helical" evidence="8">
    <location>
        <begin position="419"/>
        <end position="443"/>
    </location>
</feature>
<dbReference type="InterPro" id="IPR022249">
    <property type="entry name" value="DUF3772"/>
</dbReference>
<feature type="transmembrane region" description="Helical" evidence="8">
    <location>
        <begin position="350"/>
        <end position="376"/>
    </location>
</feature>
<comment type="similarity">
    <text evidence="2">Belongs to the MscS (TC 1.A.23) family.</text>
</comment>
<comment type="subcellular location">
    <subcellularLocation>
        <location evidence="1">Cell membrane</location>
        <topology evidence="1">Multi-pass membrane protein</topology>
    </subcellularLocation>
</comment>
<feature type="transmembrane region" description="Helical" evidence="8">
    <location>
        <begin position="270"/>
        <end position="289"/>
    </location>
</feature>
<dbReference type="Gene3D" id="3.30.70.100">
    <property type="match status" value="1"/>
</dbReference>
<feature type="transmembrane region" description="Helical" evidence="8">
    <location>
        <begin position="319"/>
        <end position="338"/>
    </location>
</feature>
<evidence type="ECO:0000256" key="9">
    <source>
        <dbReference type="SAM" id="SignalP"/>
    </source>
</evidence>
<accession>A0ABU9ZJL3</accession>
<keyword evidence="9" id="KW-0732">Signal</keyword>
<gene>
    <name evidence="13" type="ORF">PUR21_28965</name>
</gene>
<feature type="compositionally biased region" description="Low complexity" evidence="7">
    <location>
        <begin position="39"/>
        <end position="71"/>
    </location>
</feature>
<dbReference type="PROSITE" id="PS01246">
    <property type="entry name" value="UPF0003"/>
    <property type="match status" value="1"/>
</dbReference>
<protein>
    <submittedName>
        <fullName evidence="13">DUF3772 domain-containing protein</fullName>
    </submittedName>
</protein>